<accession>A0A380P264</accession>
<reference evidence="1 2" key="1">
    <citation type="submission" date="2018-06" db="EMBL/GenBank/DDBJ databases">
        <authorList>
            <consortium name="Pathogen Informatics"/>
            <person name="Doyle S."/>
        </authorList>
    </citation>
    <scope>NUCLEOTIDE SEQUENCE [LARGE SCALE GENOMIC DNA]</scope>
    <source>
        <strain evidence="1 2">NCTC13645</strain>
    </source>
</reference>
<name>A0A380P264_WEIVI</name>
<dbReference type="AlphaFoldDB" id="A0A380P264"/>
<gene>
    <name evidence="1" type="ORF">NCTC13645_01123</name>
</gene>
<dbReference type="Proteomes" id="UP000254621">
    <property type="component" value="Unassembled WGS sequence"/>
</dbReference>
<organism evidence="1 2">
    <name type="scientific">Weissella viridescens</name>
    <name type="common">Lactobacillus viridescens</name>
    <dbReference type="NCBI Taxonomy" id="1629"/>
    <lineage>
        <taxon>Bacteria</taxon>
        <taxon>Bacillati</taxon>
        <taxon>Bacillota</taxon>
        <taxon>Bacilli</taxon>
        <taxon>Lactobacillales</taxon>
        <taxon>Lactobacillaceae</taxon>
        <taxon>Weissella</taxon>
    </lineage>
</organism>
<protein>
    <submittedName>
        <fullName evidence="1">Uncharacterized protein</fullName>
    </submittedName>
</protein>
<sequence length="47" mass="5246">MLTAVIHRPTMVTAQTDLYAALDQTHTDLVYRHDIGHQAVVAELAEE</sequence>
<proteinExistence type="predicted"/>
<evidence type="ECO:0000313" key="1">
    <source>
        <dbReference type="EMBL" id="SUP58874.1"/>
    </source>
</evidence>
<evidence type="ECO:0000313" key="2">
    <source>
        <dbReference type="Proteomes" id="UP000254621"/>
    </source>
</evidence>
<dbReference type="EMBL" id="UHIV01000004">
    <property type="protein sequence ID" value="SUP58874.1"/>
    <property type="molecule type" value="Genomic_DNA"/>
</dbReference>